<name>A0A0M3K1F0_ANISI</name>
<dbReference type="Proteomes" id="UP000267096">
    <property type="component" value="Unassembled WGS sequence"/>
</dbReference>
<dbReference type="EMBL" id="UYRR01031617">
    <property type="protein sequence ID" value="VDK51475.1"/>
    <property type="molecule type" value="Genomic_DNA"/>
</dbReference>
<reference evidence="2 3" key="2">
    <citation type="submission" date="2018-11" db="EMBL/GenBank/DDBJ databases">
        <authorList>
            <consortium name="Pathogen Informatics"/>
        </authorList>
    </citation>
    <scope>NUCLEOTIDE SEQUENCE [LARGE SCALE GENOMIC DNA]</scope>
</reference>
<reference evidence="4" key="1">
    <citation type="submission" date="2017-02" db="UniProtKB">
        <authorList>
            <consortium name="WormBaseParasite"/>
        </authorList>
    </citation>
    <scope>IDENTIFICATION</scope>
</reference>
<feature type="domain" description="Cytosolic endo-beta-N-acetylglucosaminidase TIM barrel" evidence="1">
    <location>
        <begin position="65"/>
        <end position="330"/>
    </location>
</feature>
<dbReference type="WBParaSite" id="ASIM_0001469101-mRNA-1">
    <property type="protein sequence ID" value="ASIM_0001469101-mRNA-1"/>
    <property type="gene ID" value="ASIM_0001469101"/>
</dbReference>
<evidence type="ECO:0000313" key="2">
    <source>
        <dbReference type="EMBL" id="VDK51475.1"/>
    </source>
</evidence>
<dbReference type="OrthoDB" id="284473at2759"/>
<keyword evidence="3" id="KW-1185">Reference proteome</keyword>
<dbReference type="Pfam" id="PF03644">
    <property type="entry name" value="Glyco_hydro_85"/>
    <property type="match status" value="1"/>
</dbReference>
<evidence type="ECO:0000313" key="3">
    <source>
        <dbReference type="Proteomes" id="UP000267096"/>
    </source>
</evidence>
<evidence type="ECO:0000259" key="1">
    <source>
        <dbReference type="Pfam" id="PF03644"/>
    </source>
</evidence>
<dbReference type="InterPro" id="IPR032979">
    <property type="entry name" value="ENGase"/>
</dbReference>
<dbReference type="GO" id="GO:0005829">
    <property type="term" value="C:cytosol"/>
    <property type="evidence" value="ECO:0007669"/>
    <property type="project" value="UniProtKB-SubCell"/>
</dbReference>
<dbReference type="PANTHER" id="PTHR13246">
    <property type="entry name" value="ENDO BETA N-ACETYLGLUCOSAMINIDASE"/>
    <property type="match status" value="1"/>
</dbReference>
<organism evidence="4">
    <name type="scientific">Anisakis simplex</name>
    <name type="common">Herring worm</name>
    <dbReference type="NCBI Taxonomy" id="6269"/>
    <lineage>
        <taxon>Eukaryota</taxon>
        <taxon>Metazoa</taxon>
        <taxon>Ecdysozoa</taxon>
        <taxon>Nematoda</taxon>
        <taxon>Chromadorea</taxon>
        <taxon>Rhabditida</taxon>
        <taxon>Spirurina</taxon>
        <taxon>Ascaridomorpha</taxon>
        <taxon>Ascaridoidea</taxon>
        <taxon>Anisakidae</taxon>
        <taxon>Anisakis</taxon>
        <taxon>Anisakis simplex complex</taxon>
    </lineage>
</organism>
<evidence type="ECO:0000313" key="4">
    <source>
        <dbReference type="WBParaSite" id="ASIM_0001469101-mRNA-1"/>
    </source>
</evidence>
<proteinExistence type="predicted"/>
<dbReference type="GO" id="GO:0033925">
    <property type="term" value="F:mannosyl-glycoprotein endo-beta-N-acetylglucosaminidase activity"/>
    <property type="evidence" value="ECO:0007669"/>
    <property type="project" value="UniProtKB-EC"/>
</dbReference>
<gene>
    <name evidence="2" type="ORF">ASIM_LOCUS14101</name>
</gene>
<dbReference type="PANTHER" id="PTHR13246:SF1">
    <property type="entry name" value="CYTOSOLIC ENDO-BETA-N-ACETYLGLUCOSAMINIDASE"/>
    <property type="match status" value="1"/>
</dbReference>
<dbReference type="AlphaFoldDB" id="A0A0M3K1F0"/>
<dbReference type="InterPro" id="IPR005201">
    <property type="entry name" value="TIM_ENGase"/>
</dbReference>
<sequence>MCSVDTQPLRSLKELWDWKPDGISQNLIAKPLQNCEFHQKRTETLICHDMAGGYLPEERFTGCQITEKSTPFIVMHWWYMDIFVYFSHQFITIPPVGWINQAHSHKVMVLGTFITEWTSGAKICSEILASAENVERTVDKLVEIAKFYNFEGWLVNIENEIEPTQLEMLHRFVSLLTERSRAALGECSRVIWYDAVTIEGKLVWQNCLNDANERWFNETNGIFLNYNWTLEKLQETLKRAEQRNHRVYVGVDCFGRGCYGGGGWNCCEAFKQIRKNDLSVALFAPGWVAETLPPSDIISNSLRFWDRLGAFLHSRPINSLPLETDFSVGFHETSDNCVCYNLSKASLQPHYLANGAFPTAGRSSSLILPGRTIYK</sequence>
<dbReference type="Gene3D" id="3.20.20.80">
    <property type="entry name" value="Glycosidases"/>
    <property type="match status" value="1"/>
</dbReference>
<accession>A0A0M3K1F0</accession>
<protein>
    <submittedName>
        <fullName evidence="4">Mannosyl-glycoprotein endo-beta-N-acetylglucosaminidase</fullName>
    </submittedName>
</protein>